<evidence type="ECO:0000313" key="2">
    <source>
        <dbReference type="EMBL" id="OAQ73134.1"/>
    </source>
</evidence>
<protein>
    <submittedName>
        <fullName evidence="2">Uncharacterized protein</fullName>
    </submittedName>
</protein>
<feature type="region of interest" description="Disordered" evidence="1">
    <location>
        <begin position="1"/>
        <end position="36"/>
    </location>
</feature>
<gene>
    <name evidence="2" type="ORF">VFPPC_00926</name>
</gene>
<dbReference type="AlphaFoldDB" id="A0A179G5M8"/>
<evidence type="ECO:0000313" key="3">
    <source>
        <dbReference type="Proteomes" id="UP000078397"/>
    </source>
</evidence>
<dbReference type="EMBL" id="LSBJ02000001">
    <property type="protein sequence ID" value="OAQ73134.1"/>
    <property type="molecule type" value="Genomic_DNA"/>
</dbReference>
<dbReference type="KEGG" id="pchm:VFPPC_00926"/>
<reference evidence="2 3" key="1">
    <citation type="journal article" date="2016" name="PLoS Pathog.">
        <title>Biosynthesis of antibiotic leucinostatins in bio-control fungus Purpureocillium lilacinum and their inhibition on phytophthora revealed by genome mining.</title>
        <authorList>
            <person name="Wang G."/>
            <person name="Liu Z."/>
            <person name="Lin R."/>
            <person name="Li E."/>
            <person name="Mao Z."/>
            <person name="Ling J."/>
            <person name="Yang Y."/>
            <person name="Yin W.B."/>
            <person name="Xie B."/>
        </authorList>
    </citation>
    <scope>NUCLEOTIDE SEQUENCE [LARGE SCALE GENOMIC DNA]</scope>
    <source>
        <strain evidence="2">170</strain>
    </source>
</reference>
<dbReference type="Proteomes" id="UP000078397">
    <property type="component" value="Unassembled WGS sequence"/>
</dbReference>
<sequence>MRRYKKYQQGPRLCPSRSEDEDDLTDETPSIERASDQDEDWQILLRTHKDIPCINFHSLEILRREREDCFACELRYALSMGWKFTRSTLMFAVEFDPSWMLDWPSPDFDILREASVRGMLTRLLVESLNEDDRCLIWLIDRRAAPQETSASEEAPGEIFYDMEHDYVEPLFEAEDVSEFIYKIGNPADYIDHDRRYDALWEDPYGYDYRGCFDVKEHVKVLVRRGGT</sequence>
<dbReference type="RefSeq" id="XP_018149217.1">
    <property type="nucleotide sequence ID" value="XM_018280849.1"/>
</dbReference>
<proteinExistence type="predicted"/>
<dbReference type="GeneID" id="28844843"/>
<accession>A0A179G5M8</accession>
<name>A0A179G5M8_METCM</name>
<keyword evidence="3" id="KW-1185">Reference proteome</keyword>
<organism evidence="2 3">
    <name type="scientific">Pochonia chlamydosporia 170</name>
    <dbReference type="NCBI Taxonomy" id="1380566"/>
    <lineage>
        <taxon>Eukaryota</taxon>
        <taxon>Fungi</taxon>
        <taxon>Dikarya</taxon>
        <taxon>Ascomycota</taxon>
        <taxon>Pezizomycotina</taxon>
        <taxon>Sordariomycetes</taxon>
        <taxon>Hypocreomycetidae</taxon>
        <taxon>Hypocreales</taxon>
        <taxon>Clavicipitaceae</taxon>
        <taxon>Pochonia</taxon>
    </lineage>
</organism>
<dbReference type="OrthoDB" id="3596450at2759"/>
<comment type="caution">
    <text evidence="2">The sequence shown here is derived from an EMBL/GenBank/DDBJ whole genome shotgun (WGS) entry which is preliminary data.</text>
</comment>
<evidence type="ECO:0000256" key="1">
    <source>
        <dbReference type="SAM" id="MobiDB-lite"/>
    </source>
</evidence>